<name>A0A7Y9JKN3_9ACTN</name>
<organism evidence="2 3">
    <name type="scientific">Actinomadura luteofluorescens</name>
    <dbReference type="NCBI Taxonomy" id="46163"/>
    <lineage>
        <taxon>Bacteria</taxon>
        <taxon>Bacillati</taxon>
        <taxon>Actinomycetota</taxon>
        <taxon>Actinomycetes</taxon>
        <taxon>Streptosporangiales</taxon>
        <taxon>Thermomonosporaceae</taxon>
        <taxon>Actinomadura</taxon>
    </lineage>
</organism>
<dbReference type="PANTHER" id="PTHR47992">
    <property type="entry name" value="PROTEIN PHOSPHATASE"/>
    <property type="match status" value="1"/>
</dbReference>
<dbReference type="InterPro" id="IPR001932">
    <property type="entry name" value="PPM-type_phosphatase-like_dom"/>
</dbReference>
<dbReference type="AlphaFoldDB" id="A0A7Y9JKN3"/>
<evidence type="ECO:0000313" key="3">
    <source>
        <dbReference type="Proteomes" id="UP000529783"/>
    </source>
</evidence>
<dbReference type="EMBL" id="JACCBA010000001">
    <property type="protein sequence ID" value="NYD52026.1"/>
    <property type="molecule type" value="Genomic_DNA"/>
</dbReference>
<dbReference type="GO" id="GO:0004722">
    <property type="term" value="F:protein serine/threonine phosphatase activity"/>
    <property type="evidence" value="ECO:0007669"/>
    <property type="project" value="InterPro"/>
</dbReference>
<dbReference type="CDD" id="cd00143">
    <property type="entry name" value="PP2Cc"/>
    <property type="match status" value="1"/>
</dbReference>
<accession>A0A7Y9JKN3</accession>
<dbReference type="SMART" id="SM00331">
    <property type="entry name" value="PP2C_SIG"/>
    <property type="match status" value="1"/>
</dbReference>
<dbReference type="SMART" id="SM00332">
    <property type="entry name" value="PP2Cc"/>
    <property type="match status" value="1"/>
</dbReference>
<feature type="domain" description="PPM-type phosphatase" evidence="1">
    <location>
        <begin position="6"/>
        <end position="234"/>
    </location>
</feature>
<dbReference type="RefSeq" id="WP_179848295.1">
    <property type="nucleotide sequence ID" value="NZ_JACCBA010000001.1"/>
</dbReference>
<sequence>MSLTVEAAARTHVGLVRRRNEDSVYVGQSLFAVADGLGGHVAGDIASATAIEALRRYDRPVAEADLARVAGQAVSAANTALRNKIEAEPELAGMGTTLVAILWSGSKFVLANVGDSRGYLLRPSSAPQMIPITEDHIYGNLLSDANSVPHLPERLARFLDGRADGRSPDLTTRNLRAGDRFLLCSDGLSPVAPNDLIYAALSSSAAPAATADQLIQLAIDHGGPDNATVVVIDFRRLEA</sequence>
<keyword evidence="3" id="KW-1185">Reference proteome</keyword>
<dbReference type="SUPFAM" id="SSF81606">
    <property type="entry name" value="PP2C-like"/>
    <property type="match status" value="1"/>
</dbReference>
<comment type="caution">
    <text evidence="2">The sequence shown here is derived from an EMBL/GenBank/DDBJ whole genome shotgun (WGS) entry which is preliminary data.</text>
</comment>
<dbReference type="PROSITE" id="PS51746">
    <property type="entry name" value="PPM_2"/>
    <property type="match status" value="1"/>
</dbReference>
<dbReference type="Gene3D" id="3.60.40.10">
    <property type="entry name" value="PPM-type phosphatase domain"/>
    <property type="match status" value="1"/>
</dbReference>
<dbReference type="Proteomes" id="UP000529783">
    <property type="component" value="Unassembled WGS sequence"/>
</dbReference>
<dbReference type="Pfam" id="PF13672">
    <property type="entry name" value="PP2C_2"/>
    <property type="match status" value="1"/>
</dbReference>
<gene>
    <name evidence="2" type="ORF">BJY14_008009</name>
</gene>
<reference evidence="2 3" key="1">
    <citation type="submission" date="2020-07" db="EMBL/GenBank/DDBJ databases">
        <title>Sequencing the genomes of 1000 actinobacteria strains.</title>
        <authorList>
            <person name="Klenk H.-P."/>
        </authorList>
    </citation>
    <scope>NUCLEOTIDE SEQUENCE [LARGE SCALE GENOMIC DNA]</scope>
    <source>
        <strain evidence="2 3">DSM 40398</strain>
    </source>
</reference>
<protein>
    <submittedName>
        <fullName evidence="2">Serine/threonine protein phosphatase PrpC</fullName>
    </submittedName>
</protein>
<evidence type="ECO:0000259" key="1">
    <source>
        <dbReference type="PROSITE" id="PS51746"/>
    </source>
</evidence>
<proteinExistence type="predicted"/>
<evidence type="ECO:0000313" key="2">
    <source>
        <dbReference type="EMBL" id="NYD52026.1"/>
    </source>
</evidence>
<dbReference type="InterPro" id="IPR036457">
    <property type="entry name" value="PPM-type-like_dom_sf"/>
</dbReference>
<dbReference type="InterPro" id="IPR015655">
    <property type="entry name" value="PP2C"/>
</dbReference>